<reference evidence="1" key="1">
    <citation type="journal article" date="2020" name="Nature">
        <title>Giant virus diversity and host interactions through global metagenomics.</title>
        <authorList>
            <person name="Schulz F."/>
            <person name="Roux S."/>
            <person name="Paez-Espino D."/>
            <person name="Jungbluth S."/>
            <person name="Walsh D.A."/>
            <person name="Denef V.J."/>
            <person name="McMahon K.D."/>
            <person name="Konstantinidis K.T."/>
            <person name="Eloe-Fadrosh E.A."/>
            <person name="Kyrpides N.C."/>
            <person name="Woyke T."/>
        </authorList>
    </citation>
    <scope>NUCLEOTIDE SEQUENCE</scope>
    <source>
        <strain evidence="1">GVMAG-M-3300023174-137</strain>
    </source>
</reference>
<evidence type="ECO:0000313" key="1">
    <source>
        <dbReference type="EMBL" id="QHT14461.1"/>
    </source>
</evidence>
<dbReference type="AlphaFoldDB" id="A0A6C0DDI0"/>
<protein>
    <submittedName>
        <fullName evidence="1">Uncharacterized protein</fullName>
    </submittedName>
</protein>
<accession>A0A6C0DDI0</accession>
<dbReference type="EMBL" id="MN739584">
    <property type="protein sequence ID" value="QHT14461.1"/>
    <property type="molecule type" value="Genomic_DNA"/>
</dbReference>
<sequence>MNSFREYIIIALLVAILLLQLFNIKSSREGFQTATPQQTSPVSFDPADYNPNSNTCAIMKALREQIVKMLNKATLEQNEQMINQMTDSLKMFDIKLADIKC</sequence>
<organism evidence="1">
    <name type="scientific">viral metagenome</name>
    <dbReference type="NCBI Taxonomy" id="1070528"/>
    <lineage>
        <taxon>unclassified sequences</taxon>
        <taxon>metagenomes</taxon>
        <taxon>organismal metagenomes</taxon>
    </lineage>
</organism>
<name>A0A6C0DDI0_9ZZZZ</name>
<proteinExistence type="predicted"/>